<dbReference type="KEGG" id="czh:H9X71_08170"/>
<gene>
    <name evidence="2" type="ORF">H9X71_08170</name>
</gene>
<keyword evidence="1" id="KW-0812">Transmembrane</keyword>
<keyword evidence="3" id="KW-1185">Reference proteome</keyword>
<evidence type="ECO:0000313" key="3">
    <source>
        <dbReference type="Proteomes" id="UP000516660"/>
    </source>
</evidence>
<sequence>MDSEKFPRWLHRLEWMWFAVGVLMVVGTIASIVIDPNPSFLWLQGVLGLIFASSGPKLIRDLRARRVAERRARLDRTTHD</sequence>
<dbReference type="AlphaFoldDB" id="A0A7L7YYU8"/>
<evidence type="ECO:0000256" key="1">
    <source>
        <dbReference type="SAM" id="Phobius"/>
    </source>
</evidence>
<feature type="transmembrane region" description="Helical" evidence="1">
    <location>
        <begin position="15"/>
        <end position="34"/>
    </location>
</feature>
<feature type="transmembrane region" description="Helical" evidence="1">
    <location>
        <begin position="40"/>
        <end position="59"/>
    </location>
</feature>
<accession>A0A7L7YYU8</accession>
<dbReference type="Proteomes" id="UP000516660">
    <property type="component" value="Chromosome"/>
</dbReference>
<organism evidence="2 3">
    <name type="scientific">Clavibacter zhangzhiyongii</name>
    <dbReference type="NCBI Taxonomy" id="2768071"/>
    <lineage>
        <taxon>Bacteria</taxon>
        <taxon>Bacillati</taxon>
        <taxon>Actinomycetota</taxon>
        <taxon>Actinomycetes</taxon>
        <taxon>Micrococcales</taxon>
        <taxon>Microbacteriaceae</taxon>
        <taxon>Clavibacter</taxon>
    </lineage>
</organism>
<protein>
    <submittedName>
        <fullName evidence="2">Uncharacterized protein</fullName>
    </submittedName>
</protein>
<keyword evidence="1" id="KW-0472">Membrane</keyword>
<name>A0A7L7YYU8_9MICO</name>
<proteinExistence type="predicted"/>
<evidence type="ECO:0000313" key="2">
    <source>
        <dbReference type="EMBL" id="QOD42624.1"/>
    </source>
</evidence>
<keyword evidence="1" id="KW-1133">Transmembrane helix</keyword>
<reference evidence="2 3" key="1">
    <citation type="submission" date="2020-08" db="EMBL/GenBank/DDBJ databases">
        <title>Description of Clavibacter zhangzhiyonge sp. nov., a phytopathogenic actinobacterium isolated from barley seeds, causing leaf brown spot and decline.</title>
        <authorList>
            <person name="Tian Q."/>
            <person name="Chuan J."/>
            <person name="Zhao W."/>
            <person name="Li X."/>
        </authorList>
    </citation>
    <scope>NUCLEOTIDE SEQUENCE [LARGE SCALE GENOMIC DNA]</scope>
    <source>
        <strain evidence="2 3">DM1</strain>
    </source>
</reference>
<dbReference type="RefSeq" id="WP_191146648.1">
    <property type="nucleotide sequence ID" value="NZ_CP061274.1"/>
</dbReference>
<dbReference type="EMBL" id="CP061274">
    <property type="protein sequence ID" value="QOD42624.1"/>
    <property type="molecule type" value="Genomic_DNA"/>
</dbReference>